<keyword evidence="1" id="KW-1133">Transmembrane helix</keyword>
<accession>A0A5N5KK23</accession>
<organism evidence="2 3">
    <name type="scientific">Pangasianodon hypophthalmus</name>
    <name type="common">Striped catfish</name>
    <name type="synonym">Helicophagus hypophthalmus</name>
    <dbReference type="NCBI Taxonomy" id="310915"/>
    <lineage>
        <taxon>Eukaryota</taxon>
        <taxon>Metazoa</taxon>
        <taxon>Chordata</taxon>
        <taxon>Craniata</taxon>
        <taxon>Vertebrata</taxon>
        <taxon>Euteleostomi</taxon>
        <taxon>Actinopterygii</taxon>
        <taxon>Neopterygii</taxon>
        <taxon>Teleostei</taxon>
        <taxon>Ostariophysi</taxon>
        <taxon>Siluriformes</taxon>
        <taxon>Pangasiidae</taxon>
        <taxon>Pangasianodon</taxon>
    </lineage>
</organism>
<comment type="caution">
    <text evidence="2">The sequence shown here is derived from an EMBL/GenBank/DDBJ whole genome shotgun (WGS) entry which is preliminary data.</text>
</comment>
<reference evidence="2 3" key="1">
    <citation type="submission" date="2019-06" db="EMBL/GenBank/DDBJ databases">
        <title>A chromosome-scale genome assembly of the striped catfish, Pangasianodon hypophthalmus.</title>
        <authorList>
            <person name="Wen M."/>
            <person name="Zahm M."/>
            <person name="Roques C."/>
            <person name="Cabau C."/>
            <person name="Klopp C."/>
            <person name="Donnadieu C."/>
            <person name="Jouanno E."/>
            <person name="Avarre J.-C."/>
            <person name="Campet M."/>
            <person name="Ha T.T.T."/>
            <person name="Dugue R."/>
            <person name="Lampietro C."/>
            <person name="Louis A."/>
            <person name="Herpin A."/>
            <person name="Echchiki A."/>
            <person name="Berthelot C."/>
            <person name="Parey E."/>
            <person name="Roest-Crollius H."/>
            <person name="Braasch I."/>
            <person name="Postlethwait J."/>
            <person name="Bobe J."/>
            <person name="Montfort J."/>
            <person name="Bouchez O."/>
            <person name="Begum T."/>
            <person name="Schartl M."/>
            <person name="Guiguen Y."/>
        </authorList>
    </citation>
    <scope>NUCLEOTIDE SEQUENCE [LARGE SCALE GENOMIC DNA]</scope>
    <source>
        <strain evidence="2 3">Indonesia</strain>
        <tissue evidence="2">Blood</tissue>
    </source>
</reference>
<evidence type="ECO:0000256" key="1">
    <source>
        <dbReference type="SAM" id="Phobius"/>
    </source>
</evidence>
<keyword evidence="3" id="KW-1185">Reference proteome</keyword>
<keyword evidence="1" id="KW-0472">Membrane</keyword>
<evidence type="ECO:0000313" key="3">
    <source>
        <dbReference type="Proteomes" id="UP000327468"/>
    </source>
</evidence>
<sequence length="161" mass="18591">MCGVRVRTACHSCSWHRTTSPPADTKPCWRSLTKSSDPSDLSWVFQTLMTIRTSSTMETWRRKQRRTISRWVLANNMLIEVDRPSTGQSVASFPLFFSFFQAIFTFLLVYDMHYPSVLHTCTHAPRLVIMHDSTLYHVGKKKKNILGRPPVSFLFYLASPC</sequence>
<protein>
    <submittedName>
        <fullName evidence="2">Uncharacterized protein</fullName>
    </submittedName>
</protein>
<name>A0A5N5KK23_PANHP</name>
<feature type="transmembrane region" description="Helical" evidence="1">
    <location>
        <begin position="91"/>
        <end position="110"/>
    </location>
</feature>
<keyword evidence="1" id="KW-0812">Transmembrane</keyword>
<proteinExistence type="predicted"/>
<dbReference type="EMBL" id="VFJC01000024">
    <property type="protein sequence ID" value="KAB5530733.1"/>
    <property type="molecule type" value="Genomic_DNA"/>
</dbReference>
<evidence type="ECO:0000313" key="2">
    <source>
        <dbReference type="EMBL" id="KAB5530733.1"/>
    </source>
</evidence>
<dbReference type="AlphaFoldDB" id="A0A5N5KK23"/>
<dbReference type="Proteomes" id="UP000327468">
    <property type="component" value="Chromosome 23"/>
</dbReference>
<gene>
    <name evidence="2" type="ORF">PHYPO_G00132790</name>
</gene>